<reference evidence="2" key="1">
    <citation type="journal article" date="2020" name="New Phytol.">
        <title>Comparative genomics reveals dynamic genome evolution in host specialist ectomycorrhizal fungi.</title>
        <authorList>
            <person name="Lofgren L.A."/>
            <person name="Nguyen N.H."/>
            <person name="Vilgalys R."/>
            <person name="Ruytinx J."/>
            <person name="Liao H.L."/>
            <person name="Branco S."/>
            <person name="Kuo A."/>
            <person name="LaButti K."/>
            <person name="Lipzen A."/>
            <person name="Andreopoulos W."/>
            <person name="Pangilinan J."/>
            <person name="Riley R."/>
            <person name="Hundley H."/>
            <person name="Na H."/>
            <person name="Barry K."/>
            <person name="Grigoriev I.V."/>
            <person name="Stajich J.E."/>
            <person name="Kennedy P.G."/>
        </authorList>
    </citation>
    <scope>NUCLEOTIDE SEQUENCE</scope>
    <source>
        <strain evidence="2">DOB743</strain>
    </source>
</reference>
<feature type="region of interest" description="Disordered" evidence="1">
    <location>
        <begin position="136"/>
        <end position="157"/>
    </location>
</feature>
<organism evidence="2 3">
    <name type="scientific">Suillus placidus</name>
    <dbReference type="NCBI Taxonomy" id="48579"/>
    <lineage>
        <taxon>Eukaryota</taxon>
        <taxon>Fungi</taxon>
        <taxon>Dikarya</taxon>
        <taxon>Basidiomycota</taxon>
        <taxon>Agaricomycotina</taxon>
        <taxon>Agaricomycetes</taxon>
        <taxon>Agaricomycetidae</taxon>
        <taxon>Boletales</taxon>
        <taxon>Suillineae</taxon>
        <taxon>Suillaceae</taxon>
        <taxon>Suillus</taxon>
    </lineage>
</organism>
<proteinExistence type="predicted"/>
<evidence type="ECO:0000313" key="3">
    <source>
        <dbReference type="Proteomes" id="UP000714275"/>
    </source>
</evidence>
<dbReference type="OrthoDB" id="10491092at2759"/>
<feature type="compositionally biased region" description="Low complexity" evidence="1">
    <location>
        <begin position="136"/>
        <end position="145"/>
    </location>
</feature>
<dbReference type="AlphaFoldDB" id="A0A9P6ZZU5"/>
<evidence type="ECO:0000256" key="1">
    <source>
        <dbReference type="SAM" id="MobiDB-lite"/>
    </source>
</evidence>
<dbReference type="Proteomes" id="UP000714275">
    <property type="component" value="Unassembled WGS sequence"/>
</dbReference>
<evidence type="ECO:0000313" key="2">
    <source>
        <dbReference type="EMBL" id="KAG1779782.1"/>
    </source>
</evidence>
<protein>
    <submittedName>
        <fullName evidence="2">Uncharacterized protein</fullName>
    </submittedName>
</protein>
<keyword evidence="3" id="KW-1185">Reference proteome</keyword>
<sequence length="203" mass="21915">MTDSEDSDLGFYPSSDHAGVFAIRISIQYQGGQGAPDKLWAPPSLYESPTMTDSDLAAVPICAKYPSPERHQSASDSKHAPSLQIKFYEPAGPTRDQRVVRQQFIIDAPGASDIFHRYEPQRDDTVTFQQLALSDPPSPLSMLPQESEFLSPPSPPLALPQLPPTPPPPVTTVIAVSATPHACIGDQCNKCIVSGHSAARRQG</sequence>
<name>A0A9P6ZZU5_9AGAM</name>
<comment type="caution">
    <text evidence="2">The sequence shown here is derived from an EMBL/GenBank/DDBJ whole genome shotgun (WGS) entry which is preliminary data.</text>
</comment>
<accession>A0A9P6ZZU5</accession>
<gene>
    <name evidence="2" type="ORF">EV702DRAFT_1043668</name>
</gene>
<dbReference type="EMBL" id="JABBWD010000011">
    <property type="protein sequence ID" value="KAG1779782.1"/>
    <property type="molecule type" value="Genomic_DNA"/>
</dbReference>